<feature type="domain" description="Heparan-alpha-glucosaminide N-acetyltransferase catalytic" evidence="3">
    <location>
        <begin position="21"/>
        <end position="211"/>
    </location>
</feature>
<feature type="domain" description="DUF418" evidence="2">
    <location>
        <begin position="258"/>
        <end position="360"/>
    </location>
</feature>
<dbReference type="eggNOG" id="COG2311">
    <property type="taxonomic scope" value="Bacteria"/>
</dbReference>
<dbReference type="Pfam" id="PF04235">
    <property type="entry name" value="DUF418"/>
    <property type="match status" value="1"/>
</dbReference>
<dbReference type="InterPro" id="IPR012429">
    <property type="entry name" value="HGSNAT_cat"/>
</dbReference>
<evidence type="ECO:0000313" key="4">
    <source>
        <dbReference type="EMBL" id="AAV95825.1"/>
    </source>
</evidence>
<dbReference type="InterPro" id="IPR007349">
    <property type="entry name" value="DUF418"/>
</dbReference>
<dbReference type="Pfam" id="PF07786">
    <property type="entry name" value="HGSNAT_cat"/>
    <property type="match status" value="1"/>
</dbReference>
<evidence type="ECO:0000256" key="1">
    <source>
        <dbReference type="SAM" id="Phobius"/>
    </source>
</evidence>
<feature type="transmembrane region" description="Helical" evidence="1">
    <location>
        <begin position="63"/>
        <end position="80"/>
    </location>
</feature>
<feature type="transmembrane region" description="Helical" evidence="1">
    <location>
        <begin position="324"/>
        <end position="343"/>
    </location>
</feature>
<evidence type="ECO:0000259" key="2">
    <source>
        <dbReference type="Pfam" id="PF04235"/>
    </source>
</evidence>
<evidence type="ECO:0000313" key="5">
    <source>
        <dbReference type="Proteomes" id="UP000001023"/>
    </source>
</evidence>
<feature type="transmembrane region" description="Helical" evidence="1">
    <location>
        <begin position="21"/>
        <end position="43"/>
    </location>
</feature>
<dbReference type="Proteomes" id="UP000001023">
    <property type="component" value="Chromosome"/>
</dbReference>
<keyword evidence="1" id="KW-1133">Transmembrane helix</keyword>
<dbReference type="PANTHER" id="PTHR30590">
    <property type="entry name" value="INNER MEMBRANE PROTEIN"/>
    <property type="match status" value="1"/>
</dbReference>
<sequence length="362" mass="37835">MGRSRAVDPNRIRIMTAHSSRLAGLDLARYLAFVGMVIVNFKIAMGAEGGAGLLAQLTGALEGRAAATFVVLAGIGLGLSHQQHAAQTTASTVRRALVLLALGLLNMTVFEADILHYYAFYFLFGALLLPLGSASLAALVLGLNALFVGLCFTLDYDAGWDWQTYTYTGFWTPTGFLRNLMFNGWHPVVPWLGFLLFGILLSRMPLAERRTQRGLIAGGFVALALAEALSARLAVALATLNPGLALLAGTEPVPPGPLYSMAGIGAACIVVGACLIGAELAPGKALLRIVGPAGRQTLTLYLAHVLVGMGVLEAMDLLGGQSVAGATAAALLFCAAATVYALLWSRAFGRGPVEALLRRIAG</sequence>
<dbReference type="PANTHER" id="PTHR30590:SF3">
    <property type="entry name" value="HYPOTHETICAL MEMBRANE SPANNING PROTEIN"/>
    <property type="match status" value="1"/>
</dbReference>
<name>Q5LQB5_RUEPO</name>
<feature type="transmembrane region" description="Helical" evidence="1">
    <location>
        <begin position="258"/>
        <end position="278"/>
    </location>
</feature>
<dbReference type="KEGG" id="sil:SPO2577"/>
<feature type="transmembrane region" description="Helical" evidence="1">
    <location>
        <begin position="115"/>
        <end position="131"/>
    </location>
</feature>
<feature type="transmembrane region" description="Helical" evidence="1">
    <location>
        <begin position="214"/>
        <end position="238"/>
    </location>
</feature>
<evidence type="ECO:0000259" key="3">
    <source>
        <dbReference type="Pfam" id="PF07786"/>
    </source>
</evidence>
<keyword evidence="5" id="KW-1185">Reference proteome</keyword>
<accession>Q5LQB5</accession>
<proteinExistence type="predicted"/>
<feature type="transmembrane region" description="Helical" evidence="1">
    <location>
        <begin position="136"/>
        <end position="156"/>
    </location>
</feature>
<dbReference type="HOGENOM" id="CLU_036065_2_0_5"/>
<dbReference type="AlphaFoldDB" id="Q5LQB5"/>
<feature type="transmembrane region" description="Helical" evidence="1">
    <location>
        <begin position="92"/>
        <end position="109"/>
    </location>
</feature>
<gene>
    <name evidence="4" type="ordered locus">SPO2577</name>
</gene>
<dbReference type="InterPro" id="IPR052529">
    <property type="entry name" value="Bact_Transport_Assoc"/>
</dbReference>
<dbReference type="PaxDb" id="246200-SPO2577"/>
<protein>
    <submittedName>
        <fullName evidence="4">Membrane protein, putative</fullName>
    </submittedName>
</protein>
<dbReference type="STRING" id="246200.SPO2577"/>
<keyword evidence="1" id="KW-0812">Transmembrane</keyword>
<feature type="transmembrane region" description="Helical" evidence="1">
    <location>
        <begin position="184"/>
        <end position="202"/>
    </location>
</feature>
<organism evidence="4 5">
    <name type="scientific">Ruegeria pomeroyi (strain ATCC 700808 / DSM 15171 / DSS-3)</name>
    <name type="common">Silicibacter pomeroyi</name>
    <dbReference type="NCBI Taxonomy" id="246200"/>
    <lineage>
        <taxon>Bacteria</taxon>
        <taxon>Pseudomonadati</taxon>
        <taxon>Pseudomonadota</taxon>
        <taxon>Alphaproteobacteria</taxon>
        <taxon>Rhodobacterales</taxon>
        <taxon>Roseobacteraceae</taxon>
        <taxon>Ruegeria</taxon>
    </lineage>
</organism>
<keyword evidence="1" id="KW-0472">Membrane</keyword>
<reference evidence="4 5" key="2">
    <citation type="journal article" date="2014" name="Stand. Genomic Sci.">
        <title>An updated genome annotation for the model marine bacterium Ruegeria pomeroyi DSS-3.</title>
        <authorList>
            <person name="Rivers A.R."/>
            <person name="Smith C.B."/>
            <person name="Moran M.A."/>
        </authorList>
    </citation>
    <scope>GENOME REANNOTATION</scope>
    <source>
        <strain evidence="5">ATCC 700808 / DSM 15171 / DSS-3</strain>
    </source>
</reference>
<reference evidence="4 5" key="1">
    <citation type="journal article" date="2004" name="Nature">
        <title>Genome sequence of Silicibacter pomeroyi reveals adaptations to the marine environment.</title>
        <authorList>
            <person name="Moran M.A."/>
            <person name="Buchan A."/>
            <person name="Gonzalez J.M."/>
            <person name="Heidelberg J.F."/>
            <person name="Whitman W.B."/>
            <person name="Kiene R.P."/>
            <person name="Henriksen J.R."/>
            <person name="King G.M."/>
            <person name="Belas R."/>
            <person name="Fuqua C."/>
            <person name="Brinkac L."/>
            <person name="Lewis M."/>
            <person name="Johri S."/>
            <person name="Weaver B."/>
            <person name="Pai G."/>
            <person name="Eisen J.A."/>
            <person name="Rahe E."/>
            <person name="Sheldon W.M."/>
            <person name="Ye W."/>
            <person name="Miller T.R."/>
            <person name="Carlton J."/>
            <person name="Rasko D.A."/>
            <person name="Paulsen I.T."/>
            <person name="Ren Q."/>
            <person name="Daugherty S.C."/>
            <person name="Deboy R.T."/>
            <person name="Dodson R.J."/>
            <person name="Durkin A.S."/>
            <person name="Madupu R."/>
            <person name="Nelson W.C."/>
            <person name="Sullivan S.A."/>
            <person name="Rosovitz M.J."/>
            <person name="Haft D.H."/>
            <person name="Selengut J."/>
            <person name="Ward N."/>
        </authorList>
    </citation>
    <scope>NUCLEOTIDE SEQUENCE [LARGE SCALE GENOMIC DNA]</scope>
    <source>
        <strain evidence="5">ATCC 700808 / DSM 15171 / DSS-3</strain>
    </source>
</reference>
<dbReference type="EMBL" id="CP000031">
    <property type="protein sequence ID" value="AAV95825.1"/>
    <property type="molecule type" value="Genomic_DNA"/>
</dbReference>